<protein>
    <submittedName>
        <fullName evidence="1">Uncharacterized protein</fullName>
    </submittedName>
</protein>
<keyword evidence="2" id="KW-1185">Reference proteome</keyword>
<dbReference type="Proteomes" id="UP000499080">
    <property type="component" value="Unassembled WGS sequence"/>
</dbReference>
<dbReference type="AlphaFoldDB" id="A0A4Y2RQY9"/>
<dbReference type="EMBL" id="BGPR01017961">
    <property type="protein sequence ID" value="GBN77810.1"/>
    <property type="molecule type" value="Genomic_DNA"/>
</dbReference>
<sequence>MIRNNIAETPFGNKLIVHLKLPNLGKIPTFAARKRMMCRNILRDLVVSIPFIQCRFLELSLSELFLSPGRKSRRVSQASYVPIHKIKNNNWEKPAHPFRVIYSRELDAKSFEA</sequence>
<evidence type="ECO:0000313" key="1">
    <source>
        <dbReference type="EMBL" id="GBN77810.1"/>
    </source>
</evidence>
<evidence type="ECO:0000313" key="2">
    <source>
        <dbReference type="Proteomes" id="UP000499080"/>
    </source>
</evidence>
<proteinExistence type="predicted"/>
<reference evidence="1 2" key="1">
    <citation type="journal article" date="2019" name="Sci. Rep.">
        <title>Orb-weaving spider Araneus ventricosus genome elucidates the spidroin gene catalogue.</title>
        <authorList>
            <person name="Kono N."/>
            <person name="Nakamura H."/>
            <person name="Ohtoshi R."/>
            <person name="Moran D.A.P."/>
            <person name="Shinohara A."/>
            <person name="Yoshida Y."/>
            <person name="Fujiwara M."/>
            <person name="Mori M."/>
            <person name="Tomita M."/>
            <person name="Arakawa K."/>
        </authorList>
    </citation>
    <scope>NUCLEOTIDE SEQUENCE [LARGE SCALE GENOMIC DNA]</scope>
</reference>
<comment type="caution">
    <text evidence="1">The sequence shown here is derived from an EMBL/GenBank/DDBJ whole genome shotgun (WGS) entry which is preliminary data.</text>
</comment>
<accession>A0A4Y2RQY9</accession>
<organism evidence="1 2">
    <name type="scientific">Araneus ventricosus</name>
    <name type="common">Orbweaver spider</name>
    <name type="synonym">Epeira ventricosa</name>
    <dbReference type="NCBI Taxonomy" id="182803"/>
    <lineage>
        <taxon>Eukaryota</taxon>
        <taxon>Metazoa</taxon>
        <taxon>Ecdysozoa</taxon>
        <taxon>Arthropoda</taxon>
        <taxon>Chelicerata</taxon>
        <taxon>Arachnida</taxon>
        <taxon>Araneae</taxon>
        <taxon>Araneomorphae</taxon>
        <taxon>Entelegynae</taxon>
        <taxon>Araneoidea</taxon>
        <taxon>Araneidae</taxon>
        <taxon>Araneus</taxon>
    </lineage>
</organism>
<name>A0A4Y2RQY9_ARAVE</name>
<gene>
    <name evidence="1" type="ORF">AVEN_1880_1</name>
</gene>